<dbReference type="EMBL" id="MU853341">
    <property type="protein sequence ID" value="KAK4112919.1"/>
    <property type="molecule type" value="Genomic_DNA"/>
</dbReference>
<keyword evidence="3" id="KW-1185">Reference proteome</keyword>
<protein>
    <submittedName>
        <fullName evidence="2">Uncharacterized protein</fullName>
    </submittedName>
</protein>
<organism evidence="2 3">
    <name type="scientific">Canariomyces notabilis</name>
    <dbReference type="NCBI Taxonomy" id="2074819"/>
    <lineage>
        <taxon>Eukaryota</taxon>
        <taxon>Fungi</taxon>
        <taxon>Dikarya</taxon>
        <taxon>Ascomycota</taxon>
        <taxon>Pezizomycotina</taxon>
        <taxon>Sordariomycetes</taxon>
        <taxon>Sordariomycetidae</taxon>
        <taxon>Sordariales</taxon>
        <taxon>Chaetomiaceae</taxon>
        <taxon>Canariomyces</taxon>
    </lineage>
</organism>
<gene>
    <name evidence="2" type="ORF">N656DRAFT_81617</name>
</gene>
<dbReference type="GeneID" id="89942521"/>
<name>A0AAN6TEF1_9PEZI</name>
<evidence type="ECO:0000313" key="3">
    <source>
        <dbReference type="Proteomes" id="UP001302812"/>
    </source>
</evidence>
<feature type="region of interest" description="Disordered" evidence="1">
    <location>
        <begin position="103"/>
        <end position="122"/>
    </location>
</feature>
<dbReference type="Proteomes" id="UP001302812">
    <property type="component" value="Unassembled WGS sequence"/>
</dbReference>
<sequence>MLARSQHHSSAWLCCIIRRPSLRFRSGPFNIVEHPASRTLISFIPMTSALPFQSRTFDHCPPQAATIFFPGPSMLLHLPVSTSWVLLWLLEFHSTTKAAIQSQPPNVDIGPTRAKRKPMTML</sequence>
<feature type="compositionally biased region" description="Basic residues" evidence="1">
    <location>
        <begin position="113"/>
        <end position="122"/>
    </location>
</feature>
<accession>A0AAN6TEF1</accession>
<proteinExistence type="predicted"/>
<reference evidence="2" key="1">
    <citation type="journal article" date="2023" name="Mol. Phylogenet. Evol.">
        <title>Genome-scale phylogeny and comparative genomics of the fungal order Sordariales.</title>
        <authorList>
            <person name="Hensen N."/>
            <person name="Bonometti L."/>
            <person name="Westerberg I."/>
            <person name="Brannstrom I.O."/>
            <person name="Guillou S."/>
            <person name="Cros-Aarteil S."/>
            <person name="Calhoun S."/>
            <person name="Haridas S."/>
            <person name="Kuo A."/>
            <person name="Mondo S."/>
            <person name="Pangilinan J."/>
            <person name="Riley R."/>
            <person name="LaButti K."/>
            <person name="Andreopoulos B."/>
            <person name="Lipzen A."/>
            <person name="Chen C."/>
            <person name="Yan M."/>
            <person name="Daum C."/>
            <person name="Ng V."/>
            <person name="Clum A."/>
            <person name="Steindorff A."/>
            <person name="Ohm R.A."/>
            <person name="Martin F."/>
            <person name="Silar P."/>
            <person name="Natvig D.O."/>
            <person name="Lalanne C."/>
            <person name="Gautier V."/>
            <person name="Ament-Velasquez S.L."/>
            <person name="Kruys A."/>
            <person name="Hutchinson M.I."/>
            <person name="Powell A.J."/>
            <person name="Barry K."/>
            <person name="Miller A.N."/>
            <person name="Grigoriev I.V."/>
            <person name="Debuchy R."/>
            <person name="Gladieux P."/>
            <person name="Hiltunen Thoren M."/>
            <person name="Johannesson H."/>
        </authorList>
    </citation>
    <scope>NUCLEOTIDE SEQUENCE</scope>
    <source>
        <strain evidence="2">CBS 508.74</strain>
    </source>
</reference>
<dbReference type="RefSeq" id="XP_064670489.1">
    <property type="nucleotide sequence ID" value="XM_064818395.1"/>
</dbReference>
<evidence type="ECO:0000256" key="1">
    <source>
        <dbReference type="SAM" id="MobiDB-lite"/>
    </source>
</evidence>
<reference evidence="2" key="2">
    <citation type="submission" date="2023-05" db="EMBL/GenBank/DDBJ databases">
        <authorList>
            <consortium name="Lawrence Berkeley National Laboratory"/>
            <person name="Steindorff A."/>
            <person name="Hensen N."/>
            <person name="Bonometti L."/>
            <person name="Westerberg I."/>
            <person name="Brannstrom I.O."/>
            <person name="Guillou S."/>
            <person name="Cros-Aarteil S."/>
            <person name="Calhoun S."/>
            <person name="Haridas S."/>
            <person name="Kuo A."/>
            <person name="Mondo S."/>
            <person name="Pangilinan J."/>
            <person name="Riley R."/>
            <person name="Labutti K."/>
            <person name="Andreopoulos B."/>
            <person name="Lipzen A."/>
            <person name="Chen C."/>
            <person name="Yanf M."/>
            <person name="Daum C."/>
            <person name="Ng V."/>
            <person name="Clum A."/>
            <person name="Ohm R."/>
            <person name="Martin F."/>
            <person name="Silar P."/>
            <person name="Natvig D."/>
            <person name="Lalanne C."/>
            <person name="Gautier V."/>
            <person name="Ament-Velasquez S.L."/>
            <person name="Kruys A."/>
            <person name="Hutchinson M.I."/>
            <person name="Powell A.J."/>
            <person name="Barry K."/>
            <person name="Miller A.N."/>
            <person name="Grigoriev I.V."/>
            <person name="Debuchy R."/>
            <person name="Gladieux P."/>
            <person name="Thoren M.H."/>
            <person name="Johannesson H."/>
        </authorList>
    </citation>
    <scope>NUCLEOTIDE SEQUENCE</scope>
    <source>
        <strain evidence="2">CBS 508.74</strain>
    </source>
</reference>
<dbReference type="AlphaFoldDB" id="A0AAN6TEF1"/>
<evidence type="ECO:0000313" key="2">
    <source>
        <dbReference type="EMBL" id="KAK4112919.1"/>
    </source>
</evidence>
<comment type="caution">
    <text evidence="2">The sequence shown here is derived from an EMBL/GenBank/DDBJ whole genome shotgun (WGS) entry which is preliminary data.</text>
</comment>